<accession>A0A7K3WVJ4</accession>
<proteinExistence type="predicted"/>
<comment type="caution">
    <text evidence="2">The sequence shown here is derived from an EMBL/GenBank/DDBJ whole genome shotgun (WGS) entry which is preliminary data.</text>
</comment>
<evidence type="ECO:0000259" key="1">
    <source>
        <dbReference type="Pfam" id="PF01370"/>
    </source>
</evidence>
<dbReference type="Proteomes" id="UP000486602">
    <property type="component" value="Unassembled WGS sequence"/>
</dbReference>
<dbReference type="RefSeq" id="WP_163286332.1">
    <property type="nucleotide sequence ID" value="NZ_JAAGVY010000036.1"/>
</dbReference>
<dbReference type="Pfam" id="PF01370">
    <property type="entry name" value="Epimerase"/>
    <property type="match status" value="1"/>
</dbReference>
<dbReference type="PANTHER" id="PTHR48079">
    <property type="entry name" value="PROTEIN YEEZ"/>
    <property type="match status" value="1"/>
</dbReference>
<feature type="domain" description="NAD-dependent epimerase/dehydratase" evidence="1">
    <location>
        <begin position="2"/>
        <end position="230"/>
    </location>
</feature>
<dbReference type="InterPro" id="IPR051783">
    <property type="entry name" value="NAD(P)-dependent_oxidoreduct"/>
</dbReference>
<dbReference type="PANTHER" id="PTHR48079:SF6">
    <property type="entry name" value="NAD(P)-BINDING DOMAIN-CONTAINING PROTEIN-RELATED"/>
    <property type="match status" value="1"/>
</dbReference>
<dbReference type="GO" id="GO:0005737">
    <property type="term" value="C:cytoplasm"/>
    <property type="evidence" value="ECO:0007669"/>
    <property type="project" value="TreeGrafter"/>
</dbReference>
<sequence>MILVTGSTGIVGTRLLFDLIKLGKQVRALKRKDSDTEFVKRVFQFYDSKNGETYYNKIEWCDGDITDIESLEAAFKDIKYCYHSAALVSYDSSYREKLLEVNAEGTENVVNLAIEAGVLKICHISSVSALGRAKAGSLTDENDYWNRDDNNSIYGLSKFMAEREVWRGTAEGLPAVIVNPSIILGPAKSHQSSGMLMSLLRKGVAFYPEGIAGYVDVRDVSQACISLMDSEIQNKRYLLNAENLNFKTLLDTAAGIFGNSKPKIKLSPWMLSLAWIGAKGWAAITGGKPKVTRETARSASRENTFSNSKISETLKINFVPVGESLLYYRSFFD</sequence>
<evidence type="ECO:0000313" key="3">
    <source>
        <dbReference type="Proteomes" id="UP000486602"/>
    </source>
</evidence>
<dbReference type="SUPFAM" id="SSF51735">
    <property type="entry name" value="NAD(P)-binding Rossmann-fold domains"/>
    <property type="match status" value="1"/>
</dbReference>
<dbReference type="InterPro" id="IPR001509">
    <property type="entry name" value="Epimerase_deHydtase"/>
</dbReference>
<dbReference type="Gene3D" id="3.40.50.720">
    <property type="entry name" value="NAD(P)-binding Rossmann-like Domain"/>
    <property type="match status" value="1"/>
</dbReference>
<name>A0A7K3WVJ4_9FLAO</name>
<dbReference type="InterPro" id="IPR036291">
    <property type="entry name" value="NAD(P)-bd_dom_sf"/>
</dbReference>
<organism evidence="2 3">
    <name type="scientific">Cryomorpha ignava</name>
    <dbReference type="NCBI Taxonomy" id="101383"/>
    <lineage>
        <taxon>Bacteria</taxon>
        <taxon>Pseudomonadati</taxon>
        <taxon>Bacteroidota</taxon>
        <taxon>Flavobacteriia</taxon>
        <taxon>Flavobacteriales</taxon>
        <taxon>Cryomorphaceae</taxon>
        <taxon>Cryomorpha</taxon>
    </lineage>
</organism>
<reference evidence="2 3" key="1">
    <citation type="submission" date="2020-02" db="EMBL/GenBank/DDBJ databases">
        <title>Out from the shadows clarifying the taxonomy of the family Cryomorphaceae and related taxa by utilizing the GTDB taxonomic framework.</title>
        <authorList>
            <person name="Bowman J.P."/>
        </authorList>
    </citation>
    <scope>NUCLEOTIDE SEQUENCE [LARGE SCALE GENOMIC DNA]</scope>
    <source>
        <strain evidence="2 3">QSSC 1-22</strain>
    </source>
</reference>
<gene>
    <name evidence="2" type="ORF">G3O08_15685</name>
</gene>
<evidence type="ECO:0000313" key="2">
    <source>
        <dbReference type="EMBL" id="NEN24942.1"/>
    </source>
</evidence>
<dbReference type="AlphaFoldDB" id="A0A7K3WVJ4"/>
<dbReference type="GO" id="GO:0004029">
    <property type="term" value="F:aldehyde dehydrogenase (NAD+) activity"/>
    <property type="evidence" value="ECO:0007669"/>
    <property type="project" value="TreeGrafter"/>
</dbReference>
<dbReference type="EMBL" id="JAAGVY010000036">
    <property type="protein sequence ID" value="NEN24942.1"/>
    <property type="molecule type" value="Genomic_DNA"/>
</dbReference>
<protein>
    <submittedName>
        <fullName evidence="2">NAD-dependent epimerase/dehydratase family protein</fullName>
    </submittedName>
</protein>
<keyword evidence="3" id="KW-1185">Reference proteome</keyword>